<evidence type="ECO:0000313" key="2">
    <source>
        <dbReference type="Proteomes" id="UP001595803"/>
    </source>
</evidence>
<keyword evidence="2" id="KW-1185">Reference proteome</keyword>
<gene>
    <name evidence="1" type="ORF">ACFOSB_11610</name>
</gene>
<accession>A0ABV7Z905</accession>
<comment type="caution">
    <text evidence="1">The sequence shown here is derived from an EMBL/GenBank/DDBJ whole genome shotgun (WGS) entry which is preliminary data.</text>
</comment>
<reference evidence="2" key="1">
    <citation type="journal article" date="2019" name="Int. J. Syst. Evol. Microbiol.">
        <title>The Global Catalogue of Microorganisms (GCM) 10K type strain sequencing project: providing services to taxonomists for standard genome sequencing and annotation.</title>
        <authorList>
            <consortium name="The Broad Institute Genomics Platform"/>
            <consortium name="The Broad Institute Genome Sequencing Center for Infectious Disease"/>
            <person name="Wu L."/>
            <person name="Ma J."/>
        </authorList>
    </citation>
    <scope>NUCLEOTIDE SEQUENCE [LARGE SCALE GENOMIC DNA]</scope>
    <source>
        <strain evidence="2">CCTCC AB 2017081</strain>
    </source>
</reference>
<name>A0ABV7Z905_9DEIO</name>
<dbReference type="Proteomes" id="UP001595803">
    <property type="component" value="Unassembled WGS sequence"/>
</dbReference>
<evidence type="ECO:0000313" key="1">
    <source>
        <dbReference type="EMBL" id="MFC3833504.1"/>
    </source>
</evidence>
<organism evidence="1 2">
    <name type="scientific">Deinococcus rufus</name>
    <dbReference type="NCBI Taxonomy" id="2136097"/>
    <lineage>
        <taxon>Bacteria</taxon>
        <taxon>Thermotogati</taxon>
        <taxon>Deinococcota</taxon>
        <taxon>Deinococci</taxon>
        <taxon>Deinococcales</taxon>
        <taxon>Deinococcaceae</taxon>
        <taxon>Deinococcus</taxon>
    </lineage>
</organism>
<protein>
    <submittedName>
        <fullName evidence="1">Uncharacterized protein</fullName>
    </submittedName>
</protein>
<dbReference type="RefSeq" id="WP_380102123.1">
    <property type="nucleotide sequence ID" value="NZ_JBHRZG010000011.1"/>
</dbReference>
<proteinExistence type="predicted"/>
<sequence>MYNDVQNTDNLEATQIDLTGGYRLFFPDKLSEFYDSATKKPIHLGHVRAPAETYTPTTKTIPTNVYGAQQTVLEVTTATVETGTFETISSKNALIRGLWAGSKAVAAGAPTAAAFQANHAYALGDLVTPTTPNGHYYEVTAAGTTSGTEPTGWKTDGTTNTSGTVVFTDQGLVASSGLVLIARNHATYTGMLVDVVVSALDRTTEIYVAPNITLRGDGYGGGRNSTDETSLKFAYTVLAPAPGYTVPATIAAAFATQLVKGGYDILGITQGQEDAVIDKIKTGYYA</sequence>
<dbReference type="EMBL" id="JBHRZG010000011">
    <property type="protein sequence ID" value="MFC3833504.1"/>
    <property type="molecule type" value="Genomic_DNA"/>
</dbReference>